<dbReference type="Proteomes" id="UP000886602">
    <property type="component" value="Unassembled WGS sequence"/>
</dbReference>
<comment type="caution">
    <text evidence="2">The sequence shown here is derived from an EMBL/GenBank/DDBJ whole genome shotgun (WGS) entry which is preliminary data.</text>
</comment>
<dbReference type="InterPro" id="IPR025410">
    <property type="entry name" value="Lant_dehyd"/>
</dbReference>
<gene>
    <name evidence="2" type="ORF">IPJ48_05285</name>
</gene>
<feature type="domain" description="Lantibiotic biosynthesis protein dehydration" evidence="1">
    <location>
        <begin position="214"/>
        <end position="383"/>
    </location>
</feature>
<sequence length="393" mass="44148">MKAEIASIVSRAATLWERLDYARQFQPSVSNSDGEERAAALLKTWKSIAAGDDDEQFERRLRWGGWTEDLVRRALVTESHEDCPGWSITLGAIIAAGATASLESTRGDPAIRAHQPVPFEELLMGAVRVARQRVALGSSKRCAPLAVYLERDLLMRLSTLAFPAFFPEFEAERSQGTVLLANLLGHRAKPSTEPYLRFASKHLANGALQLFLKYPVLARLCAQAIDFWVEAVSEFRDRLDADWDLIGLPDEAVAGVEPGCSDFHHHHRSVYVLHWDGGRRLVYKPRGLAIDVAYAGLLQWLNKKGAEPPLWVPRTWDRGTYGWVQFVDHRTCSTDDELRRYYERAGMLVCLSRTLQSSDLHHENIIASGEHPVLIDLETLRSPTPFVSGARRI</sequence>
<dbReference type="EMBL" id="JADJNC010000008">
    <property type="protein sequence ID" value="MBK7422541.1"/>
    <property type="molecule type" value="Genomic_DNA"/>
</dbReference>
<protein>
    <submittedName>
        <fullName evidence="2">DUF4135 domain-containing protein</fullName>
    </submittedName>
</protein>
<reference evidence="2" key="1">
    <citation type="submission" date="2020-10" db="EMBL/GenBank/DDBJ databases">
        <title>Connecting structure to function with the recovery of over 1000 high-quality activated sludge metagenome-assembled genomes encoding full-length rRNA genes using long-read sequencing.</title>
        <authorList>
            <person name="Singleton C.M."/>
            <person name="Petriglieri F."/>
            <person name="Kristensen J.M."/>
            <person name="Kirkegaard R.H."/>
            <person name="Michaelsen T.Y."/>
            <person name="Andersen M.H."/>
            <person name="Karst S.M."/>
            <person name="Dueholm M.S."/>
            <person name="Nielsen P.H."/>
            <person name="Albertsen M."/>
        </authorList>
    </citation>
    <scope>NUCLEOTIDE SEQUENCE</scope>
    <source>
        <strain evidence="2">EsbW_18-Q3-R4-48_MAXAC.044</strain>
    </source>
</reference>
<name>A0A9D7FCZ8_9RHOO</name>
<evidence type="ECO:0000313" key="2">
    <source>
        <dbReference type="EMBL" id="MBK7422541.1"/>
    </source>
</evidence>
<dbReference type="AlphaFoldDB" id="A0A9D7FCZ8"/>
<dbReference type="Pfam" id="PF13575">
    <property type="entry name" value="DUF4135"/>
    <property type="match status" value="1"/>
</dbReference>
<organism evidence="2 3">
    <name type="scientific">Candidatus Propionivibrio dominans</name>
    <dbReference type="NCBI Taxonomy" id="2954373"/>
    <lineage>
        <taxon>Bacteria</taxon>
        <taxon>Pseudomonadati</taxon>
        <taxon>Pseudomonadota</taxon>
        <taxon>Betaproteobacteria</taxon>
        <taxon>Rhodocyclales</taxon>
        <taxon>Rhodocyclaceae</taxon>
        <taxon>Propionivibrio</taxon>
    </lineage>
</organism>
<accession>A0A9D7FCZ8</accession>
<proteinExistence type="predicted"/>
<evidence type="ECO:0000259" key="1">
    <source>
        <dbReference type="Pfam" id="PF13575"/>
    </source>
</evidence>
<evidence type="ECO:0000313" key="3">
    <source>
        <dbReference type="Proteomes" id="UP000886602"/>
    </source>
</evidence>